<dbReference type="SUPFAM" id="SSF141571">
    <property type="entry name" value="Pentapeptide repeat-like"/>
    <property type="match status" value="1"/>
</dbReference>
<evidence type="ECO:0000313" key="3">
    <source>
        <dbReference type="Proteomes" id="UP001526246"/>
    </source>
</evidence>
<accession>A0ABT3JED2</accession>
<dbReference type="RefSeq" id="WP_264881635.1">
    <property type="nucleotide sequence ID" value="NZ_JAPDOB010000001.1"/>
</dbReference>
<dbReference type="Gene3D" id="2.160.20.80">
    <property type="entry name" value="E3 ubiquitin-protein ligase SopA"/>
    <property type="match status" value="1"/>
</dbReference>
<dbReference type="SUPFAM" id="SSF52540">
    <property type="entry name" value="P-loop containing nucleoside triphosphate hydrolases"/>
    <property type="match status" value="2"/>
</dbReference>
<reference evidence="2 3" key="1">
    <citation type="submission" date="2022-10" db="EMBL/GenBank/DDBJ databases">
        <title>Sphingomonas sp.</title>
        <authorList>
            <person name="Jin C."/>
        </authorList>
    </citation>
    <scope>NUCLEOTIDE SEQUENCE [LARGE SCALE GENOMIC DNA]</scope>
    <source>
        <strain evidence="2 3">BN140010</strain>
    </source>
</reference>
<evidence type="ECO:0000313" key="2">
    <source>
        <dbReference type="EMBL" id="MCW3797401.1"/>
    </source>
</evidence>
<organism evidence="2 3">
    <name type="scientific">Sphingomonas arvum</name>
    <dbReference type="NCBI Taxonomy" id="2992113"/>
    <lineage>
        <taxon>Bacteria</taxon>
        <taxon>Pseudomonadati</taxon>
        <taxon>Pseudomonadota</taxon>
        <taxon>Alphaproteobacteria</taxon>
        <taxon>Sphingomonadales</taxon>
        <taxon>Sphingomonadaceae</taxon>
        <taxon>Sphingomonas</taxon>
    </lineage>
</organism>
<dbReference type="InterPro" id="IPR027417">
    <property type="entry name" value="P-loop_NTPase"/>
</dbReference>
<sequence>MVVQRTDSLRVAPLRTGDRQLEISFAKAAKALAGIAAVCIGPTGIPTAISNLPDALGAVSFDFPPAKKAQGQGFTLYVTALVAAMSRLLVEHAPSLLATKEGRERLAELVLSSLQREELTVNGRFFTTPALNPGFVRVREAFVQMLENLASDLPEGTPDAIGSRLGNEFAQALSLIVQSAKGKQEFAEFLDYYKENPFSVPASRGWLWDDYRSAINRQIYSRLFLHEMEDHPDVGLADLYVPSRAIYRTHDFETKDDPNKKVELHAVDLATFLKTSWLSIPASKGGLSRLLTGDPGCGKSTFSMMFAQHLLAEGWRVVVIQANSIRSLGLSLKDILSTHLMRVLKLEAAPNIDAELCDPEATGRPLLIVLDGLDEYDIAGMTVSMSAARLAEHAIQVTEEWSGHDYNVRLLLCGRPEAAAGLTARFRDRGHHLHVTGFLSDAPNSREKFADQTSEKLLSIDQRQDWWTKWQRAKGERETGIPDAIQGSKDVSVKEITSQPLLNYMLAVLKLYDQGSLTNLSALYGTLFARYYDRQAKGKSKTFEALCPSLDRFRRIMSEIGIAAWHAGDRSVSVDDLRSRFDRPPLKHYFEQADRTHNSGMGAILSAFYTRPEDAASPDSGLAERYVFTHKSFREYLTAVAISRFLERLRDYMSPEAEDGWSDTRALSEWLELFGPTPMDHRQWEFLQTELEVAFADREDLALGVKRTVERIFELVLSRQMPLPAEASNFSDALQKCGNAEEAALVVLSAIRVALLKKSFVDESDDWKVKLTWASLGQDEATERFPTHLREFMHRIRSRPGVPEGLVMSHLYCLFELGGPDVSRQIESRIIDRGDGWTYASFFDFSGSNIVNARLDGASLHYGRFHRAEISGASFIETDLSGSDLSYSSTSRNRWFDGHLPARFDGASLSSAFMFGANLRYANFNEANMSFAYVYEAETAEGALDNIRLDRDANRNPPRGLVLTADSPQPAARRRGKRKITSDERVPLQDEGNEEEV</sequence>
<dbReference type="Gene3D" id="3.40.50.300">
    <property type="entry name" value="P-loop containing nucleotide triphosphate hydrolases"/>
    <property type="match status" value="1"/>
</dbReference>
<protein>
    <submittedName>
        <fullName evidence="2">Pentapeptide repeat-containing protein</fullName>
    </submittedName>
</protein>
<gene>
    <name evidence="2" type="ORF">OMW55_06230</name>
</gene>
<keyword evidence="3" id="KW-1185">Reference proteome</keyword>
<dbReference type="Pfam" id="PF00805">
    <property type="entry name" value="Pentapeptide"/>
    <property type="match status" value="2"/>
</dbReference>
<dbReference type="Proteomes" id="UP001526246">
    <property type="component" value="Unassembled WGS sequence"/>
</dbReference>
<dbReference type="InterPro" id="IPR001646">
    <property type="entry name" value="5peptide_repeat"/>
</dbReference>
<dbReference type="EMBL" id="JAPDOB010000001">
    <property type="protein sequence ID" value="MCW3797401.1"/>
    <property type="molecule type" value="Genomic_DNA"/>
</dbReference>
<feature type="region of interest" description="Disordered" evidence="1">
    <location>
        <begin position="949"/>
        <end position="997"/>
    </location>
</feature>
<evidence type="ECO:0000256" key="1">
    <source>
        <dbReference type="SAM" id="MobiDB-lite"/>
    </source>
</evidence>
<name>A0ABT3JED2_9SPHN</name>
<proteinExistence type="predicted"/>
<comment type="caution">
    <text evidence="2">The sequence shown here is derived from an EMBL/GenBank/DDBJ whole genome shotgun (WGS) entry which is preliminary data.</text>
</comment>